<evidence type="ECO:0000313" key="4">
    <source>
        <dbReference type="Ensembl" id="ENSLACP00000002443.1"/>
    </source>
</evidence>
<dbReference type="PANTHER" id="PTHR32046:SF14">
    <property type="match status" value="1"/>
</dbReference>
<dbReference type="Proteomes" id="UP000008672">
    <property type="component" value="Unassembled WGS sequence"/>
</dbReference>
<evidence type="ECO:0000256" key="1">
    <source>
        <dbReference type="RuleBase" id="RU004560"/>
    </source>
</evidence>
<name>H2ZYH2_LATCH</name>
<proteinExistence type="inferred from homology"/>
<dbReference type="SUPFAM" id="SSF52540">
    <property type="entry name" value="P-loop containing nucleoside triphosphate hydrolases"/>
    <property type="match status" value="1"/>
</dbReference>
<dbReference type="InParanoid" id="H2ZYH2"/>
<dbReference type="GO" id="GO:0005525">
    <property type="term" value="F:GTP binding"/>
    <property type="evidence" value="ECO:0007669"/>
    <property type="project" value="UniProtKB-KW"/>
</dbReference>
<dbReference type="InterPro" id="IPR003593">
    <property type="entry name" value="AAA+_ATPase"/>
</dbReference>
<accession>H2ZYH2</accession>
<keyword evidence="1" id="KW-0547">Nucleotide-binding</keyword>
<comment type="similarity">
    <text evidence="1">Belongs to the TRAFAC class TrmE-Era-EngA-EngB-Septin-like GTPase superfamily. Septin GTPase family.</text>
</comment>
<dbReference type="Ensembl" id="ENSLACT00000002463.1">
    <property type="protein sequence ID" value="ENSLACP00000002443.1"/>
    <property type="gene ID" value="ENSLACG00000002181.1"/>
</dbReference>
<dbReference type="GeneTree" id="ENSGT00500000044904"/>
<feature type="domain" description="AAA+ ATPase" evidence="3">
    <location>
        <begin position="3"/>
        <end position="125"/>
    </location>
</feature>
<feature type="coiled-coil region" evidence="2">
    <location>
        <begin position="261"/>
        <end position="288"/>
    </location>
</feature>
<dbReference type="Gene3D" id="3.40.50.300">
    <property type="entry name" value="P-loop containing nucleotide triphosphate hydrolases"/>
    <property type="match status" value="1"/>
</dbReference>
<keyword evidence="2" id="KW-0175">Coiled coil</keyword>
<evidence type="ECO:0000256" key="2">
    <source>
        <dbReference type="SAM" id="Coils"/>
    </source>
</evidence>
<dbReference type="HOGENOM" id="CLU_018951_2_0_1"/>
<dbReference type="AlphaFoldDB" id="H2ZYH2"/>
<dbReference type="Pfam" id="PF00735">
    <property type="entry name" value="Septin"/>
    <property type="match status" value="1"/>
</dbReference>
<dbReference type="OMA" id="VARIWSN"/>
<dbReference type="SMART" id="SM00382">
    <property type="entry name" value="AAA"/>
    <property type="match status" value="1"/>
</dbReference>
<sequence length="447" mass="50387">GKEQKVILVVGATGAGKSTLINRMVNYILGVKWEDKHRFKIIAKETNKTPAKSQTSAITAYELGYREGFRVPYNLTIIDTPGFGDTRGIERDNRIIEQIRTFFTAPGSINSIDAVCFVIQASQCCFTPTERYVFDSILSISGKDIAENILVLVTFADGKKVPVLATIEVSDVSCSPDSKGIPVPFKFNNAALFANNEAENSNADFRQMWDVGEHSMRRFFLALNKLKTKPLLLTKEVLTERKQREETAERLQVKVNVGLVKEELRKTKQSLEDNKAKMDANKDEYEVEVKEGRRGKLGLCPKCVFTCHDGGSYVNEDKKYCCTVASGKDGYCTVCPEKCFWEIHCNQHLEQIYEELKNSFEEATGEILTTNKVFDKFQEDYSNIGLIVTKLINQLSESLACLDEIILRPPPPEYIAPLIQSEEQEVKPGYMENQIIQGSERMSYSAL</sequence>
<dbReference type="eggNOG" id="KOG0613">
    <property type="taxonomic scope" value="Eukaryota"/>
</dbReference>
<dbReference type="STRING" id="7897.ENSLACP00000002443"/>
<evidence type="ECO:0000259" key="3">
    <source>
        <dbReference type="SMART" id="SM00382"/>
    </source>
</evidence>
<keyword evidence="1" id="KW-0342">GTP-binding</keyword>
<dbReference type="InterPro" id="IPR027417">
    <property type="entry name" value="P-loop_NTPase"/>
</dbReference>
<dbReference type="InterPro" id="IPR030379">
    <property type="entry name" value="G_SEPTIN_dom"/>
</dbReference>
<dbReference type="PANTHER" id="PTHR32046">
    <property type="entry name" value="G DOMAIN-CONTAINING PROTEIN"/>
    <property type="match status" value="1"/>
</dbReference>
<dbReference type="EMBL" id="AFYH01260786">
    <property type="status" value="NOT_ANNOTATED_CDS"/>
    <property type="molecule type" value="Genomic_DNA"/>
</dbReference>
<keyword evidence="5" id="KW-1185">Reference proteome</keyword>
<dbReference type="CDD" id="cd00882">
    <property type="entry name" value="Ras_like_GTPase"/>
    <property type="match status" value="1"/>
</dbReference>
<organism evidence="4 5">
    <name type="scientific">Latimeria chalumnae</name>
    <name type="common">Coelacanth</name>
    <dbReference type="NCBI Taxonomy" id="7897"/>
    <lineage>
        <taxon>Eukaryota</taxon>
        <taxon>Metazoa</taxon>
        <taxon>Chordata</taxon>
        <taxon>Craniata</taxon>
        <taxon>Vertebrata</taxon>
        <taxon>Euteleostomi</taxon>
        <taxon>Coelacanthiformes</taxon>
        <taxon>Coelacanthidae</taxon>
        <taxon>Latimeria</taxon>
    </lineage>
</organism>
<reference evidence="5" key="1">
    <citation type="submission" date="2011-08" db="EMBL/GenBank/DDBJ databases">
        <title>The draft genome of Latimeria chalumnae.</title>
        <authorList>
            <person name="Di Palma F."/>
            <person name="Alfoldi J."/>
            <person name="Johnson J."/>
            <person name="Berlin A."/>
            <person name="Gnerre S."/>
            <person name="Jaffe D."/>
            <person name="MacCallum I."/>
            <person name="Young S."/>
            <person name="Walker B.J."/>
            <person name="Lander E."/>
            <person name="Lindblad-Toh K."/>
        </authorList>
    </citation>
    <scope>NUCLEOTIDE SEQUENCE [LARGE SCALE GENOMIC DNA]</scope>
    <source>
        <strain evidence="5">Wild caught</strain>
    </source>
</reference>
<reference evidence="4" key="2">
    <citation type="submission" date="2025-08" db="UniProtKB">
        <authorList>
            <consortium name="Ensembl"/>
        </authorList>
    </citation>
    <scope>IDENTIFICATION</scope>
</reference>
<reference evidence="4" key="3">
    <citation type="submission" date="2025-09" db="UniProtKB">
        <authorList>
            <consortium name="Ensembl"/>
        </authorList>
    </citation>
    <scope>IDENTIFICATION</scope>
</reference>
<protein>
    <recommendedName>
        <fullName evidence="3">AAA+ ATPase domain-containing protein</fullName>
    </recommendedName>
</protein>
<evidence type="ECO:0000313" key="5">
    <source>
        <dbReference type="Proteomes" id="UP000008672"/>
    </source>
</evidence>